<keyword evidence="1" id="KW-1133">Transmembrane helix</keyword>
<evidence type="ECO:0000313" key="3">
    <source>
        <dbReference type="Proteomes" id="UP000305196"/>
    </source>
</evidence>
<dbReference type="VEuPathDB" id="PlasmoDB:PVPAM_090005800"/>
<keyword evidence="1" id="KW-0812">Transmembrane</keyword>
<feature type="transmembrane region" description="Helical" evidence="1">
    <location>
        <begin position="276"/>
        <end position="300"/>
    </location>
</feature>
<dbReference type="VEuPathDB" id="PlasmoDB:PVP01_0008170"/>
<dbReference type="Proteomes" id="UP000305196">
    <property type="component" value="Unassembled WGS sequence"/>
</dbReference>
<dbReference type="VEuPathDB" id="PlasmoDB:PVW1_030005800"/>
<protein>
    <submittedName>
        <fullName evidence="2">Vir protein, putative</fullName>
    </submittedName>
</protein>
<sequence>MEYPDLTYYKNDDKIEISKLLKHLDLYKFYEKIDNEFNKKDESIHCKECNEKLNAITNQESELLELCKRVCNFILNNGNFKFFCIDSSCNSSCTHMKFRLYDHVMKIDEYNDNVKNFYEALKSISKKAELKWRKCPLVNFNMSKDEFINFKYLYEFLFNYLDIRHNIYEERNSNKQLYCKYVKFFFRFYNRIKDSCTYENNCKYYNELTKLRKQFMEHGQINNIYDKCKYVKTPCENGTDVPNDIPCLTENGDGSTVQILGDDPNDNNFTNILFKVLIYLVPILTTFTLLYKFTPLGSLVRSRMNKRKNMLEHVYENNYDHLGNISKNEVPNSDSRGYNVLYQSDKNI</sequence>
<name>A0A1G4E9P7_PLAVI</name>
<dbReference type="EMBL" id="FLYI01000039">
    <property type="protein sequence ID" value="SCA59839.1"/>
    <property type="molecule type" value="Genomic_DNA"/>
</dbReference>
<evidence type="ECO:0000256" key="1">
    <source>
        <dbReference type="SAM" id="Phobius"/>
    </source>
</evidence>
<accession>A0A1G4E9P7</accession>
<dbReference type="AlphaFoldDB" id="A0A1G4E9P7"/>
<dbReference type="Pfam" id="PF05795">
    <property type="entry name" value="Plasmodium_Vir"/>
    <property type="match status" value="2"/>
</dbReference>
<dbReference type="InterPro" id="IPR008780">
    <property type="entry name" value="Plasmodium_Vir"/>
</dbReference>
<keyword evidence="1" id="KW-0472">Membrane</keyword>
<gene>
    <name evidence="2" type="ORF">PVC01_000027900</name>
</gene>
<evidence type="ECO:0000313" key="2">
    <source>
        <dbReference type="EMBL" id="SCA59839.1"/>
    </source>
</evidence>
<proteinExistence type="predicted"/>
<organism evidence="2 3">
    <name type="scientific">Plasmodium vivax</name>
    <name type="common">malaria parasite P. vivax</name>
    <dbReference type="NCBI Taxonomy" id="5855"/>
    <lineage>
        <taxon>Eukaryota</taxon>
        <taxon>Sar</taxon>
        <taxon>Alveolata</taxon>
        <taxon>Apicomplexa</taxon>
        <taxon>Aconoidasida</taxon>
        <taxon>Haemosporida</taxon>
        <taxon>Plasmodiidae</taxon>
        <taxon>Plasmodium</taxon>
        <taxon>Plasmodium (Plasmodium)</taxon>
    </lineage>
</organism>
<reference evidence="2 3" key="1">
    <citation type="submission" date="2016-07" db="EMBL/GenBank/DDBJ databases">
        <authorList>
            <consortium name="Pathogen Informatics"/>
        </authorList>
    </citation>
    <scope>NUCLEOTIDE SEQUENCE [LARGE SCALE GENOMIC DNA]</scope>
</reference>